<comment type="caution">
    <text evidence="3">The sequence shown here is derived from an EMBL/GenBank/DDBJ whole genome shotgun (WGS) entry which is preliminary data.</text>
</comment>
<dbReference type="Pfam" id="PF01083">
    <property type="entry name" value="Cutinase"/>
    <property type="match status" value="1"/>
</dbReference>
<organism evidence="3 4">
    <name type="scientific">Streptomyces ovatisporus</name>
    <dbReference type="NCBI Taxonomy" id="1128682"/>
    <lineage>
        <taxon>Bacteria</taxon>
        <taxon>Bacillati</taxon>
        <taxon>Actinomycetota</taxon>
        <taxon>Actinomycetes</taxon>
        <taxon>Kitasatosporales</taxon>
        <taxon>Streptomycetaceae</taxon>
        <taxon>Streptomyces</taxon>
    </lineage>
</organism>
<dbReference type="RefSeq" id="WP_386442204.1">
    <property type="nucleotide sequence ID" value="NZ_JBHSFH010000003.1"/>
</dbReference>
<protein>
    <submittedName>
        <fullName evidence="3">Cutinase family protein</fullName>
    </submittedName>
</protein>
<proteinExistence type="predicted"/>
<feature type="region of interest" description="Disordered" evidence="2">
    <location>
        <begin position="105"/>
        <end position="131"/>
    </location>
</feature>
<dbReference type="SMART" id="SM01110">
    <property type="entry name" value="Cutinase"/>
    <property type="match status" value="1"/>
</dbReference>
<evidence type="ECO:0000313" key="3">
    <source>
        <dbReference type="EMBL" id="MFC4493263.1"/>
    </source>
</evidence>
<evidence type="ECO:0000256" key="1">
    <source>
        <dbReference type="ARBA" id="ARBA00022801"/>
    </source>
</evidence>
<keyword evidence="4" id="KW-1185">Reference proteome</keyword>
<evidence type="ECO:0000256" key="2">
    <source>
        <dbReference type="SAM" id="MobiDB-lite"/>
    </source>
</evidence>
<dbReference type="Proteomes" id="UP001595997">
    <property type="component" value="Unassembled WGS sequence"/>
</dbReference>
<dbReference type="InterPro" id="IPR029058">
    <property type="entry name" value="AB_hydrolase_fold"/>
</dbReference>
<sequence>MRSDDTWTIAVGGAGDQQARVFTDANAAAVDQPVGYSAALFGLSTRQGVDELNRLVREHRAANPDQHIKVIGYSQGAAVVHTWTSENAGTIDNVNSVLIADPKRLGGPGTGTDGLSGQPLGQIAGPPTSGVDQNFGNIPTTSVCTGDVICDSSAPSGWGGYLNGDHGNYSFNADDYADNGNGQWFNGQYRPW</sequence>
<dbReference type="EMBL" id="JBHSFH010000003">
    <property type="protein sequence ID" value="MFC4493263.1"/>
    <property type="molecule type" value="Genomic_DNA"/>
</dbReference>
<dbReference type="Gene3D" id="3.40.50.1820">
    <property type="entry name" value="alpha/beta hydrolase"/>
    <property type="match status" value="1"/>
</dbReference>
<gene>
    <name evidence="3" type="ORF">ACFPA8_03830</name>
</gene>
<reference evidence="4" key="1">
    <citation type="journal article" date="2019" name="Int. J. Syst. Evol. Microbiol.">
        <title>The Global Catalogue of Microorganisms (GCM) 10K type strain sequencing project: providing services to taxonomists for standard genome sequencing and annotation.</title>
        <authorList>
            <consortium name="The Broad Institute Genomics Platform"/>
            <consortium name="The Broad Institute Genome Sequencing Center for Infectious Disease"/>
            <person name="Wu L."/>
            <person name="Ma J."/>
        </authorList>
    </citation>
    <scope>NUCLEOTIDE SEQUENCE [LARGE SCALE GENOMIC DNA]</scope>
    <source>
        <strain evidence="4">CGMCC 4.7357</strain>
    </source>
</reference>
<dbReference type="SUPFAM" id="SSF53474">
    <property type="entry name" value="alpha/beta-Hydrolases"/>
    <property type="match status" value="1"/>
</dbReference>
<evidence type="ECO:0000313" key="4">
    <source>
        <dbReference type="Proteomes" id="UP001595997"/>
    </source>
</evidence>
<dbReference type="InterPro" id="IPR000675">
    <property type="entry name" value="Cutinase/axe"/>
</dbReference>
<name>A0ABV9A404_9ACTN</name>
<keyword evidence="1" id="KW-0378">Hydrolase</keyword>
<accession>A0ABV9A404</accession>